<dbReference type="AlphaFoldDB" id="A0A6C0B4K8"/>
<sequence>MPHEFIKYMDSLSTDINESLEIIRKKNNNILIKEFDNLVIFKYKNKYDDLAVRACRGLILDKDTKKIVCQSNLGTISFEDFISKVPIENCVVEENLEGTLINLYYYDNRWCVSTKFCINAENSKFRGNKSFRQYFDKLCDIDKYRLDTNFTYSFLLQIPENRLVSKIKKRQLYHIETQNNITGEKIYFDIGIKKPNILKLNDLNTLKINSYRNLNKELIKLNWCIKGFMLYSPDRKYRCSLINPAYEVPLQMIKDQTDIKYIMLNSVYYDGNINDVTYYFPEYIPIKDKVMSDVNDLVKILYGVYKDTYCYKKNTVDDVSPKYKKILTNIHKVYKEVHRNNILFKISIDDVKETLIKKDAPYVFTLLYK</sequence>
<name>A0A6C0B4K8_9ZZZZ</name>
<protein>
    <recommendedName>
        <fullName evidence="2">RNA ligase domain-containing protein</fullName>
    </recommendedName>
</protein>
<reference evidence="1" key="1">
    <citation type="journal article" date="2020" name="Nature">
        <title>Giant virus diversity and host interactions through global metagenomics.</title>
        <authorList>
            <person name="Schulz F."/>
            <person name="Roux S."/>
            <person name="Paez-Espino D."/>
            <person name="Jungbluth S."/>
            <person name="Walsh D.A."/>
            <person name="Denef V.J."/>
            <person name="McMahon K.D."/>
            <person name="Konstantinidis K.T."/>
            <person name="Eloe-Fadrosh E.A."/>
            <person name="Kyrpides N.C."/>
            <person name="Woyke T."/>
        </authorList>
    </citation>
    <scope>NUCLEOTIDE SEQUENCE</scope>
    <source>
        <strain evidence="1">GVMAG-M-3300009422-16</strain>
    </source>
</reference>
<accession>A0A6C0B4K8</accession>
<dbReference type="EMBL" id="MN739061">
    <property type="protein sequence ID" value="QHS86734.1"/>
    <property type="molecule type" value="Genomic_DNA"/>
</dbReference>
<evidence type="ECO:0008006" key="2">
    <source>
        <dbReference type="Google" id="ProtNLM"/>
    </source>
</evidence>
<proteinExistence type="predicted"/>
<organism evidence="1">
    <name type="scientific">viral metagenome</name>
    <dbReference type="NCBI Taxonomy" id="1070528"/>
    <lineage>
        <taxon>unclassified sequences</taxon>
        <taxon>metagenomes</taxon>
        <taxon>organismal metagenomes</taxon>
    </lineage>
</organism>
<evidence type="ECO:0000313" key="1">
    <source>
        <dbReference type="EMBL" id="QHS86734.1"/>
    </source>
</evidence>